<protein>
    <recommendedName>
        <fullName evidence="8">Rhodopsin domain-containing protein</fullName>
    </recommendedName>
</protein>
<dbReference type="Pfam" id="PF20684">
    <property type="entry name" value="Fung_rhodopsin"/>
    <property type="match status" value="1"/>
</dbReference>
<keyword evidence="2 7" id="KW-0812">Transmembrane</keyword>
<keyword evidence="10" id="KW-1185">Reference proteome</keyword>
<dbReference type="GeneID" id="54586509"/>
<evidence type="ECO:0000256" key="6">
    <source>
        <dbReference type="SAM" id="MobiDB-lite"/>
    </source>
</evidence>
<feature type="transmembrane region" description="Helical" evidence="7">
    <location>
        <begin position="59"/>
        <end position="79"/>
    </location>
</feature>
<gene>
    <name evidence="9" type="ORF">BU26DRAFT_563538</name>
</gene>
<feature type="transmembrane region" description="Helical" evidence="7">
    <location>
        <begin position="218"/>
        <end position="238"/>
    </location>
</feature>
<feature type="transmembrane region" description="Helical" evidence="7">
    <location>
        <begin position="106"/>
        <end position="125"/>
    </location>
</feature>
<evidence type="ECO:0000313" key="10">
    <source>
        <dbReference type="Proteomes" id="UP000800094"/>
    </source>
</evidence>
<proteinExistence type="inferred from homology"/>
<keyword evidence="3 7" id="KW-1133">Transmembrane helix</keyword>
<name>A0A6A6IJA7_9PLEO</name>
<feature type="transmembrane region" description="Helical" evidence="7">
    <location>
        <begin position="258"/>
        <end position="281"/>
    </location>
</feature>
<dbReference type="RefSeq" id="XP_033684637.1">
    <property type="nucleotide sequence ID" value="XM_033833179.1"/>
</dbReference>
<evidence type="ECO:0000256" key="2">
    <source>
        <dbReference type="ARBA" id="ARBA00022692"/>
    </source>
</evidence>
<feature type="domain" description="Rhodopsin" evidence="8">
    <location>
        <begin position="50"/>
        <end position="283"/>
    </location>
</feature>
<comment type="similarity">
    <text evidence="5">Belongs to the SAT4 family.</text>
</comment>
<dbReference type="PANTHER" id="PTHR33048:SF47">
    <property type="entry name" value="INTEGRAL MEMBRANE PROTEIN-RELATED"/>
    <property type="match status" value="1"/>
</dbReference>
<reference evidence="9" key="1">
    <citation type="journal article" date="2020" name="Stud. Mycol.">
        <title>101 Dothideomycetes genomes: a test case for predicting lifestyles and emergence of pathogens.</title>
        <authorList>
            <person name="Haridas S."/>
            <person name="Albert R."/>
            <person name="Binder M."/>
            <person name="Bloem J."/>
            <person name="Labutti K."/>
            <person name="Salamov A."/>
            <person name="Andreopoulos B."/>
            <person name="Baker S."/>
            <person name="Barry K."/>
            <person name="Bills G."/>
            <person name="Bluhm B."/>
            <person name="Cannon C."/>
            <person name="Castanera R."/>
            <person name="Culley D."/>
            <person name="Daum C."/>
            <person name="Ezra D."/>
            <person name="Gonzalez J."/>
            <person name="Henrissat B."/>
            <person name="Kuo A."/>
            <person name="Liang C."/>
            <person name="Lipzen A."/>
            <person name="Lutzoni F."/>
            <person name="Magnuson J."/>
            <person name="Mondo S."/>
            <person name="Nolan M."/>
            <person name="Ohm R."/>
            <person name="Pangilinan J."/>
            <person name="Park H.-J."/>
            <person name="Ramirez L."/>
            <person name="Alfaro M."/>
            <person name="Sun H."/>
            <person name="Tritt A."/>
            <person name="Yoshinaga Y."/>
            <person name="Zwiers L.-H."/>
            <person name="Turgeon B."/>
            <person name="Goodwin S."/>
            <person name="Spatafora J."/>
            <person name="Crous P."/>
            <person name="Grigoriev I."/>
        </authorList>
    </citation>
    <scope>NUCLEOTIDE SEQUENCE</scope>
    <source>
        <strain evidence="9">CBS 122368</strain>
    </source>
</reference>
<dbReference type="AlphaFoldDB" id="A0A6A6IJA7"/>
<accession>A0A6A6IJA7</accession>
<evidence type="ECO:0000256" key="5">
    <source>
        <dbReference type="ARBA" id="ARBA00038359"/>
    </source>
</evidence>
<feature type="region of interest" description="Disordered" evidence="6">
    <location>
        <begin position="303"/>
        <end position="323"/>
    </location>
</feature>
<dbReference type="EMBL" id="ML987194">
    <property type="protein sequence ID" value="KAF2249633.1"/>
    <property type="molecule type" value="Genomic_DNA"/>
</dbReference>
<dbReference type="Proteomes" id="UP000800094">
    <property type="component" value="Unassembled WGS sequence"/>
</dbReference>
<sequence>MNAASGVDLSENKQNNLRSLLVAMIVLPTVVVAIRFWSRYLSPAFSISHMPTRFWWDDWTALTATILNVAVCVLGLRLVDLGMGLHIQIVPQKNLEPFLKLLWVEYFLFDTGTAVAKTSALFFYARVLGVMNRWFKYTLWVVHFANAAWLIGILFGVIFECSPIQKAWKVALEGTCVNTQMLWLASGITSLLIDCVILLMPLPLLWKLQMKKTRKLQVCGVFLCGYMVVVVSIGRLVTIVQAGSSLQTDPTFKIATPVLWLGSEIAISVVSVSLPSLLFLIQRGVRDGPWSLISTRGGGSRSRLMNAAGTRSHPYSRDDNSTELGKPSFELSSVKIPGECGSNSHVTAIEASKGTESGSDGRIKFPAPTGIHVRNDIVIS</sequence>
<feature type="transmembrane region" description="Helical" evidence="7">
    <location>
        <begin position="20"/>
        <end position="38"/>
    </location>
</feature>
<evidence type="ECO:0000256" key="3">
    <source>
        <dbReference type="ARBA" id="ARBA00022989"/>
    </source>
</evidence>
<dbReference type="OrthoDB" id="3934549at2759"/>
<keyword evidence="4 7" id="KW-0472">Membrane</keyword>
<feature type="transmembrane region" description="Helical" evidence="7">
    <location>
        <begin position="137"/>
        <end position="159"/>
    </location>
</feature>
<evidence type="ECO:0000259" key="8">
    <source>
        <dbReference type="Pfam" id="PF20684"/>
    </source>
</evidence>
<evidence type="ECO:0000256" key="4">
    <source>
        <dbReference type="ARBA" id="ARBA00023136"/>
    </source>
</evidence>
<evidence type="ECO:0000313" key="9">
    <source>
        <dbReference type="EMBL" id="KAF2249633.1"/>
    </source>
</evidence>
<evidence type="ECO:0000256" key="7">
    <source>
        <dbReference type="SAM" id="Phobius"/>
    </source>
</evidence>
<evidence type="ECO:0000256" key="1">
    <source>
        <dbReference type="ARBA" id="ARBA00004141"/>
    </source>
</evidence>
<dbReference type="InterPro" id="IPR049326">
    <property type="entry name" value="Rhodopsin_dom_fungi"/>
</dbReference>
<dbReference type="InterPro" id="IPR052337">
    <property type="entry name" value="SAT4-like"/>
</dbReference>
<dbReference type="PANTHER" id="PTHR33048">
    <property type="entry name" value="PTH11-LIKE INTEGRAL MEMBRANE PROTEIN (AFU_ORTHOLOGUE AFUA_5G11245)"/>
    <property type="match status" value="1"/>
</dbReference>
<organism evidence="9 10">
    <name type="scientific">Trematosphaeria pertusa</name>
    <dbReference type="NCBI Taxonomy" id="390896"/>
    <lineage>
        <taxon>Eukaryota</taxon>
        <taxon>Fungi</taxon>
        <taxon>Dikarya</taxon>
        <taxon>Ascomycota</taxon>
        <taxon>Pezizomycotina</taxon>
        <taxon>Dothideomycetes</taxon>
        <taxon>Pleosporomycetidae</taxon>
        <taxon>Pleosporales</taxon>
        <taxon>Massarineae</taxon>
        <taxon>Trematosphaeriaceae</taxon>
        <taxon>Trematosphaeria</taxon>
    </lineage>
</organism>
<feature type="transmembrane region" description="Helical" evidence="7">
    <location>
        <begin position="182"/>
        <end position="206"/>
    </location>
</feature>
<dbReference type="GO" id="GO:0016020">
    <property type="term" value="C:membrane"/>
    <property type="evidence" value="ECO:0007669"/>
    <property type="project" value="UniProtKB-SubCell"/>
</dbReference>
<comment type="subcellular location">
    <subcellularLocation>
        <location evidence="1">Membrane</location>
        <topology evidence="1">Multi-pass membrane protein</topology>
    </subcellularLocation>
</comment>